<comment type="caution">
    <text evidence="1">The sequence shown here is derived from an EMBL/GenBank/DDBJ whole genome shotgun (WGS) entry which is preliminary data.</text>
</comment>
<evidence type="ECO:0000313" key="1">
    <source>
        <dbReference type="EMBL" id="KAF4147624.1"/>
    </source>
</evidence>
<reference evidence="1" key="1">
    <citation type="submission" date="2020-03" db="EMBL/GenBank/DDBJ databases">
        <title>Hybrid Assembly of Korean Phytophthora infestans isolates.</title>
        <authorList>
            <person name="Prokchorchik M."/>
            <person name="Lee Y."/>
            <person name="Seo J."/>
            <person name="Cho J.-H."/>
            <person name="Park Y.-E."/>
            <person name="Jang D.-C."/>
            <person name="Im J.-S."/>
            <person name="Choi J.-G."/>
            <person name="Park H.-J."/>
            <person name="Lee G.-B."/>
            <person name="Lee Y.-G."/>
            <person name="Hong S.-Y."/>
            <person name="Cho K."/>
            <person name="Sohn K.H."/>
        </authorList>
    </citation>
    <scope>NUCLEOTIDE SEQUENCE</scope>
    <source>
        <strain evidence="1">KR_2_A2</strain>
    </source>
</reference>
<dbReference type="AlphaFoldDB" id="A0A8S9V8B7"/>
<organism evidence="1 2">
    <name type="scientific">Phytophthora infestans</name>
    <name type="common">Potato late blight agent</name>
    <name type="synonym">Botrytis infestans</name>
    <dbReference type="NCBI Taxonomy" id="4787"/>
    <lineage>
        <taxon>Eukaryota</taxon>
        <taxon>Sar</taxon>
        <taxon>Stramenopiles</taxon>
        <taxon>Oomycota</taxon>
        <taxon>Peronosporomycetes</taxon>
        <taxon>Peronosporales</taxon>
        <taxon>Peronosporaceae</taxon>
        <taxon>Phytophthora</taxon>
    </lineage>
</organism>
<evidence type="ECO:0000313" key="2">
    <source>
        <dbReference type="Proteomes" id="UP000704712"/>
    </source>
</evidence>
<accession>A0A8S9V8B7</accession>
<proteinExistence type="predicted"/>
<name>A0A8S9V8B7_PHYIN</name>
<protein>
    <submittedName>
        <fullName evidence="1">Uncharacterized protein</fullName>
    </submittedName>
</protein>
<dbReference type="Proteomes" id="UP000704712">
    <property type="component" value="Unassembled WGS sequence"/>
</dbReference>
<sequence>MQDVGKETETDFATFRAMTSEVTLVPAIEESGWLRIPRSSRTETSLVEGIREVVKSGVYLYDSDGGSSVYKGCVR</sequence>
<dbReference type="EMBL" id="JAACNO010000425">
    <property type="protein sequence ID" value="KAF4147624.1"/>
    <property type="molecule type" value="Genomic_DNA"/>
</dbReference>
<gene>
    <name evidence="1" type="ORF">GN958_ATG03197</name>
</gene>